<dbReference type="Proteomes" id="UP000244930">
    <property type="component" value="Chromosome"/>
</dbReference>
<dbReference type="GO" id="GO:0015627">
    <property type="term" value="C:type II protein secretion system complex"/>
    <property type="evidence" value="ECO:0007669"/>
    <property type="project" value="InterPro"/>
</dbReference>
<sequence length="245" mass="26244">MKRFALFVLALLCMTVAAAPSVLLDAALASASEGRVRLASPAGSLWHGQGYLAQAGEGKQFKPWLKLGWRFDPPALVHGEGAWDVEADGKSAARIILGLDGWRMEGLEITLPAQPLFSALAHPAFHFGWQGWLEADGKGLECDWQSVCTGNFALSWRAASTDILLEPRLGDYRAEVDADGRSLNLQLSSTAGSPLQISGHIDLSAGLSPALDLTLDGKPAIIDRLAPLINSIAQRDGTRLRIRSP</sequence>
<evidence type="ECO:0000313" key="12">
    <source>
        <dbReference type="EMBL" id="AWI74043.1"/>
    </source>
</evidence>
<keyword evidence="6" id="KW-0997">Cell inner membrane</keyword>
<feature type="chain" id="PRO_5015869309" description="Type II secretion system protein N" evidence="11">
    <location>
        <begin position="19"/>
        <end position="245"/>
    </location>
</feature>
<proteinExistence type="inferred from homology"/>
<comment type="subcellular location">
    <subcellularLocation>
        <location evidence="1">Cell inner membrane</location>
    </subcellularLocation>
</comment>
<dbReference type="EMBL" id="CP022187">
    <property type="protein sequence ID" value="AWI74043.1"/>
    <property type="molecule type" value="Genomic_DNA"/>
</dbReference>
<keyword evidence="4" id="KW-0813">Transport</keyword>
<keyword evidence="9" id="KW-0472">Membrane</keyword>
<name>A0A2U8GLK0_9RHOO</name>
<evidence type="ECO:0000256" key="10">
    <source>
        <dbReference type="ARBA" id="ARBA00030772"/>
    </source>
</evidence>
<feature type="signal peptide" evidence="11">
    <location>
        <begin position="1"/>
        <end position="18"/>
    </location>
</feature>
<protein>
    <recommendedName>
        <fullName evidence="3">Type II secretion system protein N</fullName>
    </recommendedName>
    <alternativeName>
        <fullName evidence="10">General secretion pathway protein N</fullName>
    </alternativeName>
</protein>
<dbReference type="GO" id="GO:0005886">
    <property type="term" value="C:plasma membrane"/>
    <property type="evidence" value="ECO:0007669"/>
    <property type="project" value="UniProtKB-SubCell"/>
</dbReference>
<evidence type="ECO:0000256" key="8">
    <source>
        <dbReference type="ARBA" id="ARBA00022927"/>
    </source>
</evidence>
<keyword evidence="7" id="KW-0812">Transmembrane</keyword>
<keyword evidence="13" id="KW-1185">Reference proteome</keyword>
<reference evidence="12 13" key="1">
    <citation type="submission" date="2017-06" db="EMBL/GenBank/DDBJ databases">
        <title>Azoarcus.</title>
        <authorList>
            <person name="Woo J.-H."/>
            <person name="Kim H.-S."/>
        </authorList>
    </citation>
    <scope>NUCLEOTIDE SEQUENCE [LARGE SCALE GENOMIC DNA]</scope>
    <source>
        <strain evidence="12 13">TSPY31</strain>
    </source>
</reference>
<evidence type="ECO:0000256" key="3">
    <source>
        <dbReference type="ARBA" id="ARBA00021563"/>
    </source>
</evidence>
<dbReference type="RefSeq" id="WP_108947751.1">
    <property type="nucleotide sequence ID" value="NZ_CP022187.1"/>
</dbReference>
<evidence type="ECO:0000256" key="9">
    <source>
        <dbReference type="ARBA" id="ARBA00023136"/>
    </source>
</evidence>
<dbReference type="GO" id="GO:0015628">
    <property type="term" value="P:protein secretion by the type II secretion system"/>
    <property type="evidence" value="ECO:0007669"/>
    <property type="project" value="InterPro"/>
</dbReference>
<dbReference type="AlphaFoldDB" id="A0A2U8GLK0"/>
<accession>A0A2U8GLK0</accession>
<evidence type="ECO:0000256" key="11">
    <source>
        <dbReference type="SAM" id="SignalP"/>
    </source>
</evidence>
<keyword evidence="5" id="KW-1003">Cell membrane</keyword>
<evidence type="ECO:0000256" key="4">
    <source>
        <dbReference type="ARBA" id="ARBA00022448"/>
    </source>
</evidence>
<keyword evidence="11" id="KW-0732">Signal</keyword>
<evidence type="ECO:0000256" key="2">
    <source>
        <dbReference type="ARBA" id="ARBA00007208"/>
    </source>
</evidence>
<evidence type="ECO:0000313" key="13">
    <source>
        <dbReference type="Proteomes" id="UP000244930"/>
    </source>
</evidence>
<evidence type="ECO:0000256" key="5">
    <source>
        <dbReference type="ARBA" id="ARBA00022475"/>
    </source>
</evidence>
<dbReference type="Pfam" id="PF01203">
    <property type="entry name" value="T2SSN"/>
    <property type="match status" value="1"/>
</dbReference>
<evidence type="ECO:0000256" key="6">
    <source>
        <dbReference type="ARBA" id="ARBA00022519"/>
    </source>
</evidence>
<organism evidence="12 13">
    <name type="scientific">Parazoarcus communis</name>
    <dbReference type="NCBI Taxonomy" id="41977"/>
    <lineage>
        <taxon>Bacteria</taxon>
        <taxon>Pseudomonadati</taxon>
        <taxon>Pseudomonadota</taxon>
        <taxon>Betaproteobacteria</taxon>
        <taxon>Rhodocyclales</taxon>
        <taxon>Zoogloeaceae</taxon>
        <taxon>Parazoarcus</taxon>
    </lineage>
</organism>
<evidence type="ECO:0000256" key="7">
    <source>
        <dbReference type="ARBA" id="ARBA00022692"/>
    </source>
</evidence>
<dbReference type="InterPro" id="IPR022792">
    <property type="entry name" value="T2SS_protein-GspN"/>
</dbReference>
<dbReference type="KEGG" id="acom:CEW83_01410"/>
<keyword evidence="8" id="KW-0653">Protein transport</keyword>
<comment type="similarity">
    <text evidence="2">Belongs to the GSP N family.</text>
</comment>
<gene>
    <name evidence="12" type="ORF">CEW83_01410</name>
</gene>
<evidence type="ECO:0000256" key="1">
    <source>
        <dbReference type="ARBA" id="ARBA00004533"/>
    </source>
</evidence>